<dbReference type="Proteomes" id="UP001610990">
    <property type="component" value="Unassembled WGS sequence"/>
</dbReference>
<dbReference type="Gene3D" id="1.10.3210.10">
    <property type="entry name" value="Hypothetical protein af1432"/>
    <property type="match status" value="1"/>
</dbReference>
<dbReference type="EMBL" id="JBIRGH010000019">
    <property type="protein sequence ID" value="MFH8587926.1"/>
    <property type="molecule type" value="Genomic_DNA"/>
</dbReference>
<evidence type="ECO:0000256" key="7">
    <source>
        <dbReference type="ARBA" id="ARBA00022801"/>
    </source>
</evidence>
<reference evidence="9 10" key="1">
    <citation type="submission" date="2024-10" db="EMBL/GenBank/DDBJ databases">
        <title>The Natural Products Discovery Center: Release of the First 8490 Sequenced Strains for Exploring Actinobacteria Biosynthetic Diversity.</title>
        <authorList>
            <person name="Kalkreuter E."/>
            <person name="Kautsar S.A."/>
            <person name="Yang D."/>
            <person name="Bader C.D."/>
            <person name="Teijaro C.N."/>
            <person name="Fluegel L."/>
            <person name="Davis C.M."/>
            <person name="Simpson J.R."/>
            <person name="Lauterbach L."/>
            <person name="Steele A.D."/>
            <person name="Gui C."/>
            <person name="Meng S."/>
            <person name="Li G."/>
            <person name="Viehrig K."/>
            <person name="Ye F."/>
            <person name="Su P."/>
            <person name="Kiefer A.F."/>
            <person name="Nichols A."/>
            <person name="Cepeda A.J."/>
            <person name="Yan W."/>
            <person name="Fan B."/>
            <person name="Jiang Y."/>
            <person name="Adhikari A."/>
            <person name="Zheng C.-J."/>
            <person name="Schuster L."/>
            <person name="Cowan T.M."/>
            <person name="Smanski M.J."/>
            <person name="Chevrette M.G."/>
            <person name="De Carvalho L.P.S."/>
            <person name="Shen B."/>
        </authorList>
    </citation>
    <scope>NUCLEOTIDE SEQUENCE [LARGE SCALE GENOMIC DNA]</scope>
    <source>
        <strain evidence="9 10">NPDC018013</strain>
    </source>
</reference>
<dbReference type="Pfam" id="PF13023">
    <property type="entry name" value="HD_3"/>
    <property type="match status" value="1"/>
</dbReference>
<dbReference type="GO" id="GO:0016787">
    <property type="term" value="F:hydrolase activity"/>
    <property type="evidence" value="ECO:0007669"/>
    <property type="project" value="UniProtKB-KW"/>
</dbReference>
<evidence type="ECO:0000256" key="5">
    <source>
        <dbReference type="ARBA" id="ARBA00012964"/>
    </source>
</evidence>
<evidence type="ECO:0000256" key="6">
    <source>
        <dbReference type="ARBA" id="ARBA00022723"/>
    </source>
</evidence>
<comment type="subunit">
    <text evidence="4">Homodimer.</text>
</comment>
<name>A0ABW7RIM7_9ACTN</name>
<keyword evidence="7 9" id="KW-0378">Hydrolase</keyword>
<protein>
    <recommendedName>
        <fullName evidence="5">5'-deoxynucleotidase</fullName>
        <ecNumber evidence="5">3.1.3.89</ecNumber>
    </recommendedName>
</protein>
<dbReference type="RefSeq" id="WP_367430256.1">
    <property type="nucleotide sequence ID" value="NZ_CP108413.1"/>
</dbReference>
<evidence type="ECO:0000256" key="2">
    <source>
        <dbReference type="ARBA" id="ARBA00001936"/>
    </source>
</evidence>
<comment type="cofactor">
    <cofactor evidence="2">
        <name>Mn(2+)</name>
        <dbReference type="ChEBI" id="CHEBI:29035"/>
    </cofactor>
</comment>
<accession>A0ABW7RIM7</accession>
<gene>
    <name evidence="9" type="ORF">ACH4GP_26575</name>
</gene>
<comment type="catalytic activity">
    <reaction evidence="1">
        <text>a 2'-deoxyribonucleoside 5'-phosphate + H2O = a 2'-deoxyribonucleoside + phosphate</text>
        <dbReference type="Rhea" id="RHEA:36167"/>
        <dbReference type="ChEBI" id="CHEBI:15377"/>
        <dbReference type="ChEBI" id="CHEBI:18274"/>
        <dbReference type="ChEBI" id="CHEBI:43474"/>
        <dbReference type="ChEBI" id="CHEBI:65317"/>
        <dbReference type="EC" id="3.1.3.89"/>
    </reaction>
</comment>
<evidence type="ECO:0000313" key="9">
    <source>
        <dbReference type="EMBL" id="MFH8587926.1"/>
    </source>
</evidence>
<evidence type="ECO:0000256" key="1">
    <source>
        <dbReference type="ARBA" id="ARBA00001638"/>
    </source>
</evidence>
<sequence>MTASPPAPAPGTAKPLLDAEGLPLDIPGRLARQIAFIAETDRLKAVLRLSPLLSANRRENDAEHSWHLALMVLVLAEYANEPVEVERTLKLVLVHDLVEIYAGDTCLFDDAARKDQAQREGAAAKRLFALLPPDQEAEFHGLWNEFEERRTPEARFAKAMDRLQPLLLNAGNHGGTWRAPGVTHTRVRERTSVIDEGSHDLWDCTEKLLALGVREGWLKSG</sequence>
<organism evidence="9 10">
    <name type="scientific">Streptomyces celluloflavus</name>
    <dbReference type="NCBI Taxonomy" id="58344"/>
    <lineage>
        <taxon>Bacteria</taxon>
        <taxon>Bacillati</taxon>
        <taxon>Actinomycetota</taxon>
        <taxon>Actinomycetes</taxon>
        <taxon>Kitasatosporales</taxon>
        <taxon>Streptomycetaceae</taxon>
        <taxon>Streptomyces</taxon>
    </lineage>
</organism>
<dbReference type="PANTHER" id="PTHR11845">
    <property type="entry name" value="5'-DEOXYNUCLEOTIDASE HDDC2"/>
    <property type="match status" value="1"/>
</dbReference>
<evidence type="ECO:0000259" key="8">
    <source>
        <dbReference type="SMART" id="SM00471"/>
    </source>
</evidence>
<dbReference type="EC" id="3.1.3.89" evidence="5"/>
<dbReference type="InterPro" id="IPR039356">
    <property type="entry name" value="YfbR/HDDC2"/>
</dbReference>
<proteinExistence type="predicted"/>
<dbReference type="PANTHER" id="PTHR11845:SF13">
    <property type="entry name" value="5'-DEOXYNUCLEOTIDASE HDDC2"/>
    <property type="match status" value="1"/>
</dbReference>
<dbReference type="InterPro" id="IPR006674">
    <property type="entry name" value="HD_domain"/>
</dbReference>
<feature type="domain" description="HD/PDEase" evidence="8">
    <location>
        <begin position="57"/>
        <end position="175"/>
    </location>
</feature>
<keyword evidence="6" id="KW-0479">Metal-binding</keyword>
<evidence type="ECO:0000256" key="4">
    <source>
        <dbReference type="ARBA" id="ARBA00011738"/>
    </source>
</evidence>
<dbReference type="SUPFAM" id="SSF109604">
    <property type="entry name" value="HD-domain/PDEase-like"/>
    <property type="match status" value="1"/>
</dbReference>
<evidence type="ECO:0000256" key="3">
    <source>
        <dbReference type="ARBA" id="ARBA00001941"/>
    </source>
</evidence>
<evidence type="ECO:0000313" key="10">
    <source>
        <dbReference type="Proteomes" id="UP001610990"/>
    </source>
</evidence>
<comment type="caution">
    <text evidence="9">The sequence shown here is derived from an EMBL/GenBank/DDBJ whole genome shotgun (WGS) entry which is preliminary data.</text>
</comment>
<dbReference type="SMART" id="SM00471">
    <property type="entry name" value="HDc"/>
    <property type="match status" value="1"/>
</dbReference>
<comment type="cofactor">
    <cofactor evidence="3">
        <name>Co(2+)</name>
        <dbReference type="ChEBI" id="CHEBI:48828"/>
    </cofactor>
</comment>
<keyword evidence="10" id="KW-1185">Reference proteome</keyword>
<dbReference type="InterPro" id="IPR003607">
    <property type="entry name" value="HD/PDEase_dom"/>
</dbReference>